<proteinExistence type="predicted"/>
<feature type="transmembrane region" description="Helical" evidence="1">
    <location>
        <begin position="12"/>
        <end position="33"/>
    </location>
</feature>
<evidence type="ECO:0000259" key="2">
    <source>
        <dbReference type="Pfam" id="PF07811"/>
    </source>
</evidence>
<evidence type="ECO:0000313" key="4">
    <source>
        <dbReference type="Proteomes" id="UP000321523"/>
    </source>
</evidence>
<dbReference type="Proteomes" id="UP000321523">
    <property type="component" value="Unassembled WGS sequence"/>
</dbReference>
<dbReference type="AlphaFoldDB" id="A0A512DVS3"/>
<evidence type="ECO:0000313" key="3">
    <source>
        <dbReference type="EMBL" id="GEO40569.1"/>
    </source>
</evidence>
<dbReference type="InterPro" id="IPR012495">
    <property type="entry name" value="TadE-like_dom"/>
</dbReference>
<keyword evidence="4" id="KW-1185">Reference proteome</keyword>
<dbReference type="Pfam" id="PF07811">
    <property type="entry name" value="TadE"/>
    <property type="match status" value="1"/>
</dbReference>
<name>A0A512DVS3_9PROT</name>
<keyword evidence="1" id="KW-0812">Transmembrane</keyword>
<sequence>MKKLLSPRGRRGVAAVEFALLMPVLILLLVGMVDITGYVSTVLKLERVSSGTADIGAQYDKLRDSMTVVKGDEVGMLFLAAEQLAKPLDLPQYGAVIITCIGDQGSGPAVMWQRRSGRIDAVSRIGSGGGLTLPPGFSVRYGENVLIVEVFYTLHPYLFSVGWLSPTDQSVDIRSVAIYRPRWGTLTTLSQ</sequence>
<keyword evidence="1" id="KW-1133">Transmembrane helix</keyword>
<feature type="domain" description="TadE-like" evidence="2">
    <location>
        <begin position="12"/>
        <end position="50"/>
    </location>
</feature>
<dbReference type="RefSeq" id="WP_052831408.1">
    <property type="nucleotide sequence ID" value="NZ_BJYZ01000022.1"/>
</dbReference>
<gene>
    <name evidence="3" type="ORF">SAE02_47170</name>
</gene>
<comment type="caution">
    <text evidence="3">The sequence shown here is derived from an EMBL/GenBank/DDBJ whole genome shotgun (WGS) entry which is preliminary data.</text>
</comment>
<reference evidence="3 4" key="1">
    <citation type="submission" date="2019-07" db="EMBL/GenBank/DDBJ databases">
        <title>Whole genome shotgun sequence of Skermanella aerolata NBRC 106429.</title>
        <authorList>
            <person name="Hosoyama A."/>
            <person name="Uohara A."/>
            <person name="Ohji S."/>
            <person name="Ichikawa N."/>
        </authorList>
    </citation>
    <scope>NUCLEOTIDE SEQUENCE [LARGE SCALE GENOMIC DNA]</scope>
    <source>
        <strain evidence="3 4">NBRC 106429</strain>
    </source>
</reference>
<accession>A0A512DVS3</accession>
<keyword evidence="1" id="KW-0472">Membrane</keyword>
<dbReference type="OrthoDB" id="7266452at2"/>
<evidence type="ECO:0000256" key="1">
    <source>
        <dbReference type="SAM" id="Phobius"/>
    </source>
</evidence>
<protein>
    <recommendedName>
        <fullName evidence="2">TadE-like domain-containing protein</fullName>
    </recommendedName>
</protein>
<dbReference type="EMBL" id="BJYZ01000022">
    <property type="protein sequence ID" value="GEO40569.1"/>
    <property type="molecule type" value="Genomic_DNA"/>
</dbReference>
<organism evidence="3 4">
    <name type="scientific">Skermanella aerolata</name>
    <dbReference type="NCBI Taxonomy" id="393310"/>
    <lineage>
        <taxon>Bacteria</taxon>
        <taxon>Pseudomonadati</taxon>
        <taxon>Pseudomonadota</taxon>
        <taxon>Alphaproteobacteria</taxon>
        <taxon>Rhodospirillales</taxon>
        <taxon>Azospirillaceae</taxon>
        <taxon>Skermanella</taxon>
    </lineage>
</organism>